<dbReference type="PROSITE" id="PS50850">
    <property type="entry name" value="MFS"/>
    <property type="match status" value="1"/>
</dbReference>
<feature type="transmembrane region" description="Helical" evidence="4">
    <location>
        <begin position="325"/>
        <end position="347"/>
    </location>
</feature>
<gene>
    <name evidence="6" type="ORF">D9Q81_09375</name>
</gene>
<comment type="caution">
    <text evidence="6">The sequence shown here is derived from an EMBL/GenBank/DDBJ whole genome shotgun (WGS) entry which is preliminary data.</text>
</comment>
<dbReference type="SUPFAM" id="SSF103473">
    <property type="entry name" value="MFS general substrate transporter"/>
    <property type="match status" value="1"/>
</dbReference>
<dbReference type="InterPro" id="IPR011701">
    <property type="entry name" value="MFS"/>
</dbReference>
<keyword evidence="4" id="KW-1133">Transmembrane helix</keyword>
<dbReference type="Proteomes" id="UP000278149">
    <property type="component" value="Unassembled WGS sequence"/>
</dbReference>
<feature type="transmembrane region" description="Helical" evidence="4">
    <location>
        <begin position="7"/>
        <end position="33"/>
    </location>
</feature>
<dbReference type="PANTHER" id="PTHR43271">
    <property type="entry name" value="BLL2771 PROTEIN"/>
    <property type="match status" value="1"/>
</dbReference>
<reference evidence="6 7" key="1">
    <citation type="submission" date="2018-10" db="EMBL/GenBank/DDBJ databases">
        <title>Co-occurring genomic capacity for anaerobic methane metabolism and dissimilatory sulfite reduction discovered in the Korarchaeota.</title>
        <authorList>
            <person name="Mckay L.J."/>
            <person name="Dlakic M."/>
            <person name="Fields M.W."/>
            <person name="Delmont T.O."/>
            <person name="Eren A.M."/>
            <person name="Jay Z.J."/>
            <person name="Klingelsmith K.B."/>
            <person name="Rusch D.B."/>
            <person name="Inskeep W.P."/>
        </authorList>
    </citation>
    <scope>NUCLEOTIDE SEQUENCE [LARGE SCALE GENOMIC DNA]</scope>
    <source>
        <strain evidence="6 7">WS</strain>
    </source>
</reference>
<evidence type="ECO:0000256" key="2">
    <source>
        <dbReference type="ARBA" id="ARBA00022448"/>
    </source>
</evidence>
<dbReference type="Gene3D" id="1.20.1720.10">
    <property type="entry name" value="Multidrug resistance protein D"/>
    <property type="match status" value="1"/>
</dbReference>
<dbReference type="GO" id="GO:0022857">
    <property type="term" value="F:transmembrane transporter activity"/>
    <property type="evidence" value="ECO:0007669"/>
    <property type="project" value="InterPro"/>
</dbReference>
<comment type="subcellular location">
    <subcellularLocation>
        <location evidence="1">Cell membrane</location>
        <topology evidence="1">Multi-pass membrane protein</topology>
    </subcellularLocation>
</comment>
<organism evidence="6 7">
    <name type="scientific">Candidatus Korarchaeum cryptofilum</name>
    <dbReference type="NCBI Taxonomy" id="498846"/>
    <lineage>
        <taxon>Archaea</taxon>
        <taxon>Thermoproteota</taxon>
        <taxon>Candidatus Korarchaeia</taxon>
        <taxon>Candidatus Korarchaeales</taxon>
        <taxon>Candidatus Korarchaeaceae</taxon>
        <taxon>Candidatus Korarchaeum</taxon>
    </lineage>
</organism>
<feature type="transmembrane region" description="Helical" evidence="4">
    <location>
        <begin position="353"/>
        <end position="375"/>
    </location>
</feature>
<evidence type="ECO:0000313" key="6">
    <source>
        <dbReference type="EMBL" id="RSN67078.1"/>
    </source>
</evidence>
<keyword evidence="4" id="KW-0472">Membrane</keyword>
<dbReference type="CDD" id="cd17321">
    <property type="entry name" value="MFS_MMR_MDR_like"/>
    <property type="match status" value="1"/>
</dbReference>
<accession>A0A3R9QQQ9</accession>
<dbReference type="EMBL" id="RCOR01000050">
    <property type="protein sequence ID" value="RSN67078.1"/>
    <property type="molecule type" value="Genomic_DNA"/>
</dbReference>
<evidence type="ECO:0000256" key="4">
    <source>
        <dbReference type="SAM" id="Phobius"/>
    </source>
</evidence>
<evidence type="ECO:0000259" key="5">
    <source>
        <dbReference type="PROSITE" id="PS50850"/>
    </source>
</evidence>
<evidence type="ECO:0000256" key="3">
    <source>
        <dbReference type="ARBA" id="ARBA00022475"/>
    </source>
</evidence>
<feature type="transmembrane region" description="Helical" evidence="4">
    <location>
        <begin position="396"/>
        <end position="417"/>
    </location>
</feature>
<dbReference type="InterPro" id="IPR020846">
    <property type="entry name" value="MFS_dom"/>
</dbReference>
<feature type="transmembrane region" description="Helical" evidence="4">
    <location>
        <begin position="101"/>
        <end position="122"/>
    </location>
</feature>
<name>A0A3R9QQQ9_9CREN</name>
<dbReference type="PRINTS" id="PR01036">
    <property type="entry name" value="TCRTETB"/>
</dbReference>
<dbReference type="Pfam" id="PF07690">
    <property type="entry name" value="MFS_1"/>
    <property type="match status" value="1"/>
</dbReference>
<dbReference type="Gene3D" id="1.20.1250.20">
    <property type="entry name" value="MFS general substrate transporter like domains"/>
    <property type="match status" value="1"/>
</dbReference>
<feature type="transmembrane region" description="Helical" evidence="4">
    <location>
        <begin position="76"/>
        <end position="95"/>
    </location>
</feature>
<dbReference type="GO" id="GO:0005886">
    <property type="term" value="C:plasma membrane"/>
    <property type="evidence" value="ECO:0007669"/>
    <property type="project" value="UniProtKB-SubCell"/>
</dbReference>
<evidence type="ECO:0000313" key="7">
    <source>
        <dbReference type="Proteomes" id="UP000278149"/>
    </source>
</evidence>
<dbReference type="InterPro" id="IPR036259">
    <property type="entry name" value="MFS_trans_sf"/>
</dbReference>
<feature type="transmembrane region" description="Helical" evidence="4">
    <location>
        <begin position="134"/>
        <end position="156"/>
    </location>
</feature>
<feature type="transmembrane region" description="Helical" evidence="4">
    <location>
        <begin position="162"/>
        <end position="179"/>
    </location>
</feature>
<evidence type="ECO:0000256" key="1">
    <source>
        <dbReference type="ARBA" id="ARBA00004651"/>
    </source>
</evidence>
<protein>
    <submittedName>
        <fullName evidence="6">MFS transporter</fullName>
    </submittedName>
</protein>
<feature type="domain" description="Major facilitator superfamily (MFS) profile" evidence="5">
    <location>
        <begin position="10"/>
        <end position="472"/>
    </location>
</feature>
<keyword evidence="4" id="KW-0812">Transmembrane</keyword>
<dbReference type="PANTHER" id="PTHR43271:SF2">
    <property type="entry name" value="BLL2771 PROTEIN"/>
    <property type="match status" value="1"/>
</dbReference>
<feature type="transmembrane region" description="Helical" evidence="4">
    <location>
        <begin position="45"/>
        <end position="64"/>
    </location>
</feature>
<feature type="transmembrane region" description="Helical" evidence="4">
    <location>
        <begin position="226"/>
        <end position="246"/>
    </location>
</feature>
<dbReference type="RefSeq" id="WP_125743052.1">
    <property type="nucleotide sequence ID" value="NZ_RCOR01000050.1"/>
</dbReference>
<dbReference type="AlphaFoldDB" id="A0A3R9QQQ9"/>
<sequence length="497" mass="53631">MSGRREILHVLSVTTLASFLTGINARILVVGIPELAHSLGADVEQVIWLTQAYMLGSTAVQLIVGSLSDIYGRVNLFSMGFAFFSLSSLLCGFSSNVFQLISLRLIQGIGAAFLMSLSLTIITDSVPKGQLGTWIGVNQIAFRLGSLIGLTLGGLIIDNLGWRWVFWVHVPLGLISVFWSKMRLKEVYRPVKAKIDYPGFLSFTSAISLILLSLTLAAYGSAYLRASLILASLGSLILLLFIYLELKSSSPALDLRIFRNWQFAGGIVAQFLYSLAFGSVTVLLVIYLSVVKGLSASLTGMLLLPFEFSFLIFGTLGGKLSDKYGYAPITLLGLALSSTSLYMMSLFSTQTSIRFIVATMLLLGCGAGLFVTPNASSIMAGAPQERRGVASSIRALSFNIGFAASLNLSVLLMTGFIPYDLASKLIAAELTNPIDLGNVNLLSRALSETFKFQSLIMASAMLFSTSRLPLNRAIRKSEKGVLKGFEVKDSSRASIPH</sequence>
<keyword evidence="2" id="KW-0813">Transport</keyword>
<feature type="transmembrane region" description="Helical" evidence="4">
    <location>
        <begin position="267"/>
        <end position="288"/>
    </location>
</feature>
<feature type="transmembrane region" description="Helical" evidence="4">
    <location>
        <begin position="294"/>
        <end position="313"/>
    </location>
</feature>
<keyword evidence="3" id="KW-1003">Cell membrane</keyword>
<proteinExistence type="predicted"/>
<feature type="transmembrane region" description="Helical" evidence="4">
    <location>
        <begin position="200"/>
        <end position="220"/>
    </location>
</feature>